<dbReference type="InterPro" id="IPR007604">
    <property type="entry name" value="CP2"/>
</dbReference>
<evidence type="ECO:0000256" key="3">
    <source>
        <dbReference type="SAM" id="MobiDB-lite"/>
    </source>
</evidence>
<dbReference type="SUPFAM" id="SSF47769">
    <property type="entry name" value="SAM/Pointed domain"/>
    <property type="match status" value="1"/>
</dbReference>
<comment type="similarity">
    <text evidence="1">Belongs to the grh/CP2 family. CP2 subfamily.</text>
</comment>
<feature type="compositionally biased region" description="Low complexity" evidence="3">
    <location>
        <begin position="156"/>
        <end position="175"/>
    </location>
</feature>
<dbReference type="Pfam" id="PF04516">
    <property type="entry name" value="CP2"/>
    <property type="match status" value="1"/>
</dbReference>
<evidence type="ECO:0000259" key="4">
    <source>
        <dbReference type="PROSITE" id="PS51968"/>
    </source>
</evidence>
<dbReference type="GO" id="GO:0001228">
    <property type="term" value="F:DNA-binding transcription activator activity, RNA polymerase II-specific"/>
    <property type="evidence" value="ECO:0007669"/>
    <property type="project" value="TreeGrafter"/>
</dbReference>
<dbReference type="Gene3D" id="1.10.150.50">
    <property type="entry name" value="Transcription Factor, Ets-1"/>
    <property type="match status" value="1"/>
</dbReference>
<dbReference type="EMBL" id="UFQT01000244">
    <property type="protein sequence ID" value="SSX22328.1"/>
    <property type="molecule type" value="Genomic_DNA"/>
</dbReference>
<evidence type="ECO:0000256" key="2">
    <source>
        <dbReference type="PROSITE-ProRule" id="PRU01313"/>
    </source>
</evidence>
<name>A0A336M8G8_CULSO</name>
<dbReference type="AlphaFoldDB" id="A0A336M8G8"/>
<dbReference type="InterPro" id="IPR041418">
    <property type="entry name" value="SAM_3"/>
</dbReference>
<keyword evidence="2" id="KW-0539">Nucleus</keyword>
<protein>
    <submittedName>
        <fullName evidence="5">CSON006527 protein</fullName>
    </submittedName>
</protein>
<evidence type="ECO:0000256" key="1">
    <source>
        <dbReference type="ARBA" id="ARBA00010852"/>
    </source>
</evidence>
<feature type="region of interest" description="Disordered" evidence="3">
    <location>
        <begin position="286"/>
        <end position="351"/>
    </location>
</feature>
<feature type="region of interest" description="Disordered" evidence="3">
    <location>
        <begin position="152"/>
        <end position="201"/>
    </location>
</feature>
<reference evidence="5" key="1">
    <citation type="submission" date="2018-07" db="EMBL/GenBank/DDBJ databases">
        <authorList>
            <person name="Quirk P.G."/>
            <person name="Krulwich T.A."/>
        </authorList>
    </citation>
    <scope>NUCLEOTIDE SEQUENCE</scope>
</reference>
<feature type="domain" description="Grh/CP2 DB" evidence="4">
    <location>
        <begin position="354"/>
        <end position="596"/>
    </location>
</feature>
<keyword evidence="2" id="KW-0238">DNA-binding</keyword>
<gene>
    <name evidence="5" type="primary">CSON006527</name>
</gene>
<organism evidence="5">
    <name type="scientific">Culicoides sonorensis</name>
    <name type="common">Biting midge</name>
    <dbReference type="NCBI Taxonomy" id="179676"/>
    <lineage>
        <taxon>Eukaryota</taxon>
        <taxon>Metazoa</taxon>
        <taxon>Ecdysozoa</taxon>
        <taxon>Arthropoda</taxon>
        <taxon>Hexapoda</taxon>
        <taxon>Insecta</taxon>
        <taxon>Pterygota</taxon>
        <taxon>Neoptera</taxon>
        <taxon>Endopterygota</taxon>
        <taxon>Diptera</taxon>
        <taxon>Nematocera</taxon>
        <taxon>Chironomoidea</taxon>
        <taxon>Ceratopogonidae</taxon>
        <taxon>Ceratopogoninae</taxon>
        <taxon>Culicoides</taxon>
        <taxon>Monoculicoides</taxon>
    </lineage>
</organism>
<accession>A0A336M8G8</accession>
<dbReference type="PANTHER" id="PTHR11037:SF21">
    <property type="entry name" value="GEMINI, ISOFORM C"/>
    <property type="match status" value="1"/>
</dbReference>
<dbReference type="GO" id="GO:0005634">
    <property type="term" value="C:nucleus"/>
    <property type="evidence" value="ECO:0007669"/>
    <property type="project" value="UniProtKB-SubCell"/>
</dbReference>
<proteinExistence type="inferred from homology"/>
<comment type="subcellular location">
    <subcellularLocation>
        <location evidence="2">Nucleus</location>
    </subcellularLocation>
</comment>
<dbReference type="PROSITE" id="PS51968">
    <property type="entry name" value="GRH_CP2_DB"/>
    <property type="match status" value="1"/>
</dbReference>
<evidence type="ECO:0000313" key="5">
    <source>
        <dbReference type="EMBL" id="SSX22328.1"/>
    </source>
</evidence>
<dbReference type="InterPro" id="IPR040167">
    <property type="entry name" value="TF_CP2-like"/>
</dbReference>
<dbReference type="PANTHER" id="PTHR11037">
    <property type="entry name" value="TRANSCRIPTION FACTOR CP2"/>
    <property type="match status" value="1"/>
</dbReference>
<dbReference type="VEuPathDB" id="VectorBase:CSON006527"/>
<feature type="compositionally biased region" description="Polar residues" evidence="3">
    <location>
        <begin position="318"/>
        <end position="351"/>
    </location>
</feature>
<dbReference type="GO" id="GO:0000978">
    <property type="term" value="F:RNA polymerase II cis-regulatory region sequence-specific DNA binding"/>
    <property type="evidence" value="ECO:0007669"/>
    <property type="project" value="TreeGrafter"/>
</dbReference>
<dbReference type="InterPro" id="IPR013761">
    <property type="entry name" value="SAM/pointed_sf"/>
</dbReference>
<feature type="compositionally biased region" description="Low complexity" evidence="3">
    <location>
        <begin position="291"/>
        <end position="304"/>
    </location>
</feature>
<dbReference type="Pfam" id="PF18016">
    <property type="entry name" value="SAM_3"/>
    <property type="match status" value="1"/>
</dbReference>
<sequence>MATVSTLVPTVSLDIYQNSVQQGATSIEEVVTNPAVQRRLSLTNYLTNLTGNFENHLFCNSANNNNFDGDHTLMGHLQHFDEFTYRHHQQFPISTGLTTNNNSQAHLFNHSFDSLLSAKDFEFHPIDPNSSEIQSSSSISRKRPRLDLSDMEDLSDMSSNSASSSPIAPALMSSSNDIMDQEEQPPYGKEKNAFETHSTQNKRGNATNCLYVKGHSQEQGRLTWPDDLELDLQHEISNSIYNSDSLFNFSGLTVFKRELTQPTPDNFSPSTINDQLQQQQLITISRNDGCSGNSRQQNNMQSNSGFMSNGVGSGPDGNLTNNNHQSFGSPGNQYENNGSPPQQSPSVEMSTNNPNYCQFEYMLKAATAIGQKHNEDSLTYLNQGQSYEVKLKKLGDLSALRGKLLKSVIKICFYERRLQYMEKEQMRQWQEMHPNDRVLELDVPLSYGIVHFNQPSNFSFSNMIEVLWDPQQDCGVYIRVNCISTEFTPKKHGGEKGVPFRIQVETYEDTVYGGNKPIKPLHAAACQIKVFKLKGADRKHKQDREKIMKRPPSEQEKYQRSYEFTILNEISIEHLYNTIPNCYSPESIKRNMSPASDSPSQIFSNKYDAMVPYGPGANGASGGLMRTDSMTSANGLLKPEEHEMIALNKMDYEEYSTPLSAEFSPSQVSHWLAQQRLSKFANAFSHFSGVDLLRMTKEDLIQICGLADGIRMYNIIHSKSISPRLTIYVTLDNAVYHAIYLYSYSIKELFQKLHKIPGFVEPPSSPWDLQTKYSGSNNSLADAVKINLFMIGPANVQVLLTDEVLSNVKNDSLFAVETQNGKIMMRPEVGH</sequence>